<protein>
    <submittedName>
        <fullName evidence="2">Uncharacterized protein</fullName>
    </submittedName>
</protein>
<dbReference type="AlphaFoldDB" id="A0A5J4WG85"/>
<reference evidence="2 3" key="1">
    <citation type="submission" date="2019-03" db="EMBL/GenBank/DDBJ databases">
        <title>Single cell metagenomics reveals metabolic interactions within the superorganism composed of flagellate Streblomastix strix and complex community of Bacteroidetes bacteria on its surface.</title>
        <authorList>
            <person name="Treitli S.C."/>
            <person name="Kolisko M."/>
            <person name="Husnik F."/>
            <person name="Keeling P."/>
            <person name="Hampl V."/>
        </authorList>
    </citation>
    <scope>NUCLEOTIDE SEQUENCE [LARGE SCALE GENOMIC DNA]</scope>
    <source>
        <strain evidence="2">ST1C</strain>
    </source>
</reference>
<sequence length="117" mass="13411">MQPTNERDTRSKTCQLKSVPNISLGIPEARVNSDTPNHFALQQERRKKAVIALVTQDKSAKHFKGNKTSVGSKKQKQGSNYENQIEIEPDYEINQPDQLNQLRMKERKKGGQRFCEV</sequence>
<gene>
    <name evidence="2" type="ORF">EZS28_010739</name>
</gene>
<evidence type="ECO:0000313" key="2">
    <source>
        <dbReference type="EMBL" id="KAA6393736.1"/>
    </source>
</evidence>
<evidence type="ECO:0000313" key="3">
    <source>
        <dbReference type="Proteomes" id="UP000324800"/>
    </source>
</evidence>
<organism evidence="2 3">
    <name type="scientific">Streblomastix strix</name>
    <dbReference type="NCBI Taxonomy" id="222440"/>
    <lineage>
        <taxon>Eukaryota</taxon>
        <taxon>Metamonada</taxon>
        <taxon>Preaxostyla</taxon>
        <taxon>Oxymonadida</taxon>
        <taxon>Streblomastigidae</taxon>
        <taxon>Streblomastix</taxon>
    </lineage>
</organism>
<name>A0A5J4WG85_9EUKA</name>
<dbReference type="EMBL" id="SNRW01002155">
    <property type="protein sequence ID" value="KAA6393736.1"/>
    <property type="molecule type" value="Genomic_DNA"/>
</dbReference>
<dbReference type="Proteomes" id="UP000324800">
    <property type="component" value="Unassembled WGS sequence"/>
</dbReference>
<accession>A0A5J4WG85</accession>
<evidence type="ECO:0000256" key="1">
    <source>
        <dbReference type="SAM" id="MobiDB-lite"/>
    </source>
</evidence>
<feature type="compositionally biased region" description="Polar residues" evidence="1">
    <location>
        <begin position="66"/>
        <end position="83"/>
    </location>
</feature>
<proteinExistence type="predicted"/>
<feature type="region of interest" description="Disordered" evidence="1">
    <location>
        <begin position="63"/>
        <end position="97"/>
    </location>
</feature>
<comment type="caution">
    <text evidence="2">The sequence shown here is derived from an EMBL/GenBank/DDBJ whole genome shotgun (WGS) entry which is preliminary data.</text>
</comment>